<evidence type="ECO:0000313" key="2">
    <source>
        <dbReference type="EMBL" id="OXB07530.1"/>
    </source>
</evidence>
<evidence type="ECO:0000256" key="1">
    <source>
        <dbReference type="SAM" id="SignalP"/>
    </source>
</evidence>
<dbReference type="Proteomes" id="UP000184216">
    <property type="component" value="Unassembled WGS sequence"/>
</dbReference>
<accession>A0AB36P5B8</accession>
<dbReference type="PROSITE" id="PS51257">
    <property type="entry name" value="PROKAR_LIPOPROTEIN"/>
    <property type="match status" value="1"/>
</dbReference>
<name>A0AB36P5B8_9FLAO</name>
<dbReference type="AlphaFoldDB" id="A0AB36P5B8"/>
<dbReference type="RefSeq" id="WP_073395778.1">
    <property type="nucleotide sequence ID" value="NZ_FRBX01000004.1"/>
</dbReference>
<dbReference type="EMBL" id="FRBX01000004">
    <property type="protein sequence ID" value="SHM70762.1"/>
    <property type="molecule type" value="Genomic_DNA"/>
</dbReference>
<protein>
    <recommendedName>
        <fullName evidence="6">DUF5018 domain-containing protein</fullName>
    </recommendedName>
</protein>
<keyword evidence="1" id="KW-0732">Signal</keyword>
<reference evidence="3 4" key="2">
    <citation type="submission" date="2016-11" db="EMBL/GenBank/DDBJ databases">
        <authorList>
            <person name="Varghese N."/>
            <person name="Submissions S."/>
        </authorList>
    </citation>
    <scope>NUCLEOTIDE SEQUENCE [LARGE SCALE GENOMIC DNA]</scope>
    <source>
        <strain evidence="3 4">DSM 6368</strain>
    </source>
</reference>
<evidence type="ECO:0000313" key="3">
    <source>
        <dbReference type="EMBL" id="SHM70762.1"/>
    </source>
</evidence>
<feature type="chain" id="PRO_5044220597" description="DUF5018 domain-containing protein" evidence="1">
    <location>
        <begin position="23"/>
        <end position="427"/>
    </location>
</feature>
<reference evidence="2 5" key="1">
    <citation type="submission" date="2016-11" db="EMBL/GenBank/DDBJ databases">
        <title>Whole genomes of Flavobacteriaceae.</title>
        <authorList>
            <person name="Stine C."/>
            <person name="Li C."/>
            <person name="Tadesse D."/>
        </authorList>
    </citation>
    <scope>NUCLEOTIDE SEQUENCE [LARGE SCALE GENOMIC DNA]</scope>
    <source>
        <strain evidence="2 5">ATCC 19366</strain>
    </source>
</reference>
<comment type="caution">
    <text evidence="2">The sequence shown here is derived from an EMBL/GenBank/DDBJ whole genome shotgun (WGS) entry which is preliminary data.</text>
</comment>
<gene>
    <name evidence="2" type="ORF">B0A72_01315</name>
    <name evidence="3" type="ORF">SAMN05444387_2968</name>
</gene>
<proteinExistence type="predicted"/>
<dbReference type="EMBL" id="MUHB01000003">
    <property type="protein sequence ID" value="OXB07530.1"/>
    <property type="molecule type" value="Genomic_DNA"/>
</dbReference>
<evidence type="ECO:0000313" key="5">
    <source>
        <dbReference type="Proteomes" id="UP000198431"/>
    </source>
</evidence>
<evidence type="ECO:0000313" key="4">
    <source>
        <dbReference type="Proteomes" id="UP000184216"/>
    </source>
</evidence>
<evidence type="ECO:0008006" key="6">
    <source>
        <dbReference type="Google" id="ProtNLM"/>
    </source>
</evidence>
<sequence>MKKYIKQIATFALIAAMASCSSDDDVDYTSVGGNAVPKASITRLDTNFNLPITLYTKEGVTATKIEIYQNAAKTTADPTVLGAKVSDATIGTDGTATFNTSTLGSFDVFPVTANGVTTLTGKTGVFNLVVVSTYSDGSKTQAIYTLTVGKGIVWKVLDADGLPKTTNATSGVSSVGYLDPAPVNIYYATVKNGTTVIDKVDAEWSFDDGVTFSAIPGLVPSKTTQTINLADLDYVGAGVQADDEVVFRFTVTSGTQTDAITTKIVYSDQIFDAAKGGSLSNSDTTSQFSFADGLNYDSAGTANAEITFVAPFGFKRTSDDVRILFVRTPLDFDATNLFEAEAAFNSGVKVSQVTGLNTNETVLYKVTRNVNLGTTAKPDFQDVTYYGLIKITDHVAGTTSQKLSFSYEEGVLYQEPETTPVVINPAP</sequence>
<dbReference type="Proteomes" id="UP000198431">
    <property type="component" value="Unassembled WGS sequence"/>
</dbReference>
<keyword evidence="4" id="KW-1185">Reference proteome</keyword>
<feature type="signal peptide" evidence="1">
    <location>
        <begin position="1"/>
        <end position="22"/>
    </location>
</feature>
<organism evidence="2 5">
    <name type="scientific">Flavobacterium pectinovorum</name>
    <dbReference type="NCBI Taxonomy" id="29533"/>
    <lineage>
        <taxon>Bacteria</taxon>
        <taxon>Pseudomonadati</taxon>
        <taxon>Bacteroidota</taxon>
        <taxon>Flavobacteriia</taxon>
        <taxon>Flavobacteriales</taxon>
        <taxon>Flavobacteriaceae</taxon>
        <taxon>Flavobacterium</taxon>
    </lineage>
</organism>